<evidence type="ECO:0000313" key="2">
    <source>
        <dbReference type="EMBL" id="THF59441.1"/>
    </source>
</evidence>
<dbReference type="Proteomes" id="UP000307956">
    <property type="component" value="Unassembled WGS sequence"/>
</dbReference>
<keyword evidence="3" id="KW-1185">Reference proteome</keyword>
<dbReference type="OrthoDB" id="7597062at2"/>
<dbReference type="AlphaFoldDB" id="A0A4S4AMB4"/>
<keyword evidence="1" id="KW-0812">Transmembrane</keyword>
<name>A0A4S4AMB4_9RHOO</name>
<reference evidence="2 3" key="1">
    <citation type="submission" date="2019-04" db="EMBL/GenBank/DDBJ databases">
        <title>Azoarcus rhizosphaerae sp. nov. isolated from rhizosphere of Ficus religiosa.</title>
        <authorList>
            <person name="Lin S.-Y."/>
            <person name="Hameed A."/>
            <person name="Hsu Y.-H."/>
            <person name="Young C.-C."/>
        </authorList>
    </citation>
    <scope>NUCLEOTIDE SEQUENCE [LARGE SCALE GENOMIC DNA]</scope>
    <source>
        <strain evidence="2 3">CC-YHH848</strain>
    </source>
</reference>
<organism evidence="2 3">
    <name type="scientific">Pseudothauera rhizosphaerae</name>
    <dbReference type="NCBI Taxonomy" id="2565932"/>
    <lineage>
        <taxon>Bacteria</taxon>
        <taxon>Pseudomonadati</taxon>
        <taxon>Pseudomonadota</taxon>
        <taxon>Betaproteobacteria</taxon>
        <taxon>Rhodocyclales</taxon>
        <taxon>Zoogloeaceae</taxon>
        <taxon>Pseudothauera</taxon>
    </lineage>
</organism>
<feature type="transmembrane region" description="Helical" evidence="1">
    <location>
        <begin position="69"/>
        <end position="91"/>
    </location>
</feature>
<proteinExistence type="predicted"/>
<keyword evidence="1" id="KW-0472">Membrane</keyword>
<feature type="transmembrane region" description="Helical" evidence="1">
    <location>
        <begin position="129"/>
        <end position="147"/>
    </location>
</feature>
<evidence type="ECO:0000313" key="3">
    <source>
        <dbReference type="Proteomes" id="UP000307956"/>
    </source>
</evidence>
<protein>
    <submittedName>
        <fullName evidence="2">Uncharacterized protein</fullName>
    </submittedName>
</protein>
<evidence type="ECO:0000256" key="1">
    <source>
        <dbReference type="SAM" id="Phobius"/>
    </source>
</evidence>
<dbReference type="EMBL" id="SSOD01000013">
    <property type="protein sequence ID" value="THF59441.1"/>
    <property type="molecule type" value="Genomic_DNA"/>
</dbReference>
<dbReference type="RefSeq" id="WP_136385956.1">
    <property type="nucleotide sequence ID" value="NZ_SSOD01000013.1"/>
</dbReference>
<feature type="transmembrane region" description="Helical" evidence="1">
    <location>
        <begin position="103"/>
        <end position="123"/>
    </location>
</feature>
<keyword evidence="1" id="KW-1133">Transmembrane helix</keyword>
<gene>
    <name evidence="2" type="ORF">E6O51_15735</name>
</gene>
<sequence length="148" mass="15422">MLCAWGASTGLWISAFGAEIGTALAFESGSLLALAFLLTRSERQPARAVRERPPPQAMAGKRPARRWRAVAYCLLAGPLAFVAALSLGLLVALEAPFQEQTRLIVGGLAVPSLWAAMIVATIALRRPGVTTLAFVLATGAAAAVVLGR</sequence>
<comment type="caution">
    <text evidence="2">The sequence shown here is derived from an EMBL/GenBank/DDBJ whole genome shotgun (WGS) entry which is preliminary data.</text>
</comment>
<accession>A0A4S4AMB4</accession>